<dbReference type="EMBL" id="JBHRYQ010000001">
    <property type="protein sequence ID" value="MFC3812609.1"/>
    <property type="molecule type" value="Genomic_DNA"/>
</dbReference>
<organism evidence="2 3">
    <name type="scientific">Lacihabitans lacunae</name>
    <dbReference type="NCBI Taxonomy" id="1028214"/>
    <lineage>
        <taxon>Bacteria</taxon>
        <taxon>Pseudomonadati</taxon>
        <taxon>Bacteroidota</taxon>
        <taxon>Cytophagia</taxon>
        <taxon>Cytophagales</taxon>
        <taxon>Leadbetterellaceae</taxon>
        <taxon>Lacihabitans</taxon>
    </lineage>
</organism>
<evidence type="ECO:0000259" key="1">
    <source>
        <dbReference type="Pfam" id="PF07883"/>
    </source>
</evidence>
<dbReference type="SUPFAM" id="SSF51182">
    <property type="entry name" value="RmlC-like cupins"/>
    <property type="match status" value="1"/>
</dbReference>
<evidence type="ECO:0000313" key="2">
    <source>
        <dbReference type="EMBL" id="MFC3812609.1"/>
    </source>
</evidence>
<dbReference type="InterPro" id="IPR011051">
    <property type="entry name" value="RmlC_Cupin_sf"/>
</dbReference>
<dbReference type="InterPro" id="IPR052535">
    <property type="entry name" value="Bacilysin_H2HPP_isomerase"/>
</dbReference>
<dbReference type="PANTHER" id="PTHR40112">
    <property type="entry name" value="H2HPP ISOMERASE"/>
    <property type="match status" value="1"/>
</dbReference>
<reference evidence="3" key="1">
    <citation type="journal article" date="2019" name="Int. J. Syst. Evol. Microbiol.">
        <title>The Global Catalogue of Microorganisms (GCM) 10K type strain sequencing project: providing services to taxonomists for standard genome sequencing and annotation.</title>
        <authorList>
            <consortium name="The Broad Institute Genomics Platform"/>
            <consortium name="The Broad Institute Genome Sequencing Center for Infectious Disease"/>
            <person name="Wu L."/>
            <person name="Ma J."/>
        </authorList>
    </citation>
    <scope>NUCLEOTIDE SEQUENCE [LARGE SCALE GENOMIC DNA]</scope>
    <source>
        <strain evidence="3">CECT 7956</strain>
    </source>
</reference>
<protein>
    <submittedName>
        <fullName evidence="2">Cupin domain-containing protein</fullName>
    </submittedName>
</protein>
<name>A0ABV7YZK8_9BACT</name>
<gene>
    <name evidence="2" type="ORF">ACFOOI_18250</name>
</gene>
<dbReference type="InterPro" id="IPR025499">
    <property type="entry name" value="KdgF"/>
</dbReference>
<dbReference type="InterPro" id="IPR013096">
    <property type="entry name" value="Cupin_2"/>
</dbReference>
<keyword evidence="3" id="KW-1185">Reference proteome</keyword>
<proteinExistence type="predicted"/>
<evidence type="ECO:0000313" key="3">
    <source>
        <dbReference type="Proteomes" id="UP001595616"/>
    </source>
</evidence>
<dbReference type="InterPro" id="IPR014710">
    <property type="entry name" value="RmlC-like_jellyroll"/>
</dbReference>
<dbReference type="CDD" id="cd02238">
    <property type="entry name" value="cupin_KdgF"/>
    <property type="match status" value="1"/>
</dbReference>
<sequence>MNTLVKDSDLDWEDLGGGIKRKIMAHDPNMMIVKVAFEKGGVGAVHKHPHTQASFVHSGTFEITIGDEMKVLKGGDVYFIPSDILHGAVCLEDGVLVDVFNPLREDFLPK</sequence>
<accession>A0ABV7YZK8</accession>
<comment type="caution">
    <text evidence="2">The sequence shown here is derived from an EMBL/GenBank/DDBJ whole genome shotgun (WGS) entry which is preliminary data.</text>
</comment>
<dbReference type="Pfam" id="PF07883">
    <property type="entry name" value="Cupin_2"/>
    <property type="match status" value="1"/>
</dbReference>
<feature type="domain" description="Cupin type-2" evidence="1">
    <location>
        <begin position="35"/>
        <end position="94"/>
    </location>
</feature>
<dbReference type="Gene3D" id="2.60.120.10">
    <property type="entry name" value="Jelly Rolls"/>
    <property type="match status" value="1"/>
</dbReference>
<dbReference type="PANTHER" id="PTHR40112:SF1">
    <property type="entry name" value="H2HPP ISOMERASE"/>
    <property type="match status" value="1"/>
</dbReference>
<dbReference type="PIRSF" id="PIRSF029883">
    <property type="entry name" value="KdgF"/>
    <property type="match status" value="1"/>
</dbReference>
<dbReference type="RefSeq" id="WP_379839492.1">
    <property type="nucleotide sequence ID" value="NZ_JBHRYQ010000001.1"/>
</dbReference>
<dbReference type="Proteomes" id="UP001595616">
    <property type="component" value="Unassembled WGS sequence"/>
</dbReference>